<keyword evidence="3" id="KW-0808">Transferase</keyword>
<dbReference type="AlphaFoldDB" id="A0A7X2D2T5"/>
<keyword evidence="4" id="KW-1185">Reference proteome</keyword>
<feature type="region of interest" description="Disordered" evidence="1">
    <location>
        <begin position="1"/>
        <end position="32"/>
    </location>
</feature>
<dbReference type="Pfam" id="PF13673">
    <property type="entry name" value="Acetyltransf_10"/>
    <property type="match status" value="1"/>
</dbReference>
<dbReference type="SUPFAM" id="SSF55729">
    <property type="entry name" value="Acyl-CoA N-acyltransferases (Nat)"/>
    <property type="match status" value="1"/>
</dbReference>
<dbReference type="RefSeq" id="WP_153343259.1">
    <property type="nucleotide sequence ID" value="NZ_WIVE01000022.1"/>
</dbReference>
<dbReference type="PANTHER" id="PTHR43451">
    <property type="entry name" value="ACETYLTRANSFERASE (GNAT) FAMILY PROTEIN"/>
    <property type="match status" value="1"/>
</dbReference>
<sequence>MSLAPPTVPVPRTPGRPPPEAPRSHPGTGAAGRAAFWTVTRTGVLLRPMTPAEAVPARDFLVAQYEAFNAVDNTDEGHATFRDFVAPDALRRRLDAGNVTHLAERDGAILGLCELHRDGYLTLLYVRGDHQGRGLGRRLLRCGLARLLALEPETRQVRVRATPYARRFYLRAGFEPLTDTVQDDHGIRFYPLALRITDDRGGADTPRVSDT</sequence>
<feature type="compositionally biased region" description="Pro residues" evidence="1">
    <location>
        <begin position="1"/>
        <end position="21"/>
    </location>
</feature>
<reference evidence="3 4" key="1">
    <citation type="submission" date="2019-10" db="EMBL/GenBank/DDBJ databases">
        <title>Draft whole-genome sequence of the purple nonsulfur photosynthetic bacterium Roseospira navarrensis DSM 15114.</title>
        <authorList>
            <person name="Kyndt J.A."/>
            <person name="Meyer T.E."/>
        </authorList>
    </citation>
    <scope>NUCLEOTIDE SEQUENCE [LARGE SCALE GENOMIC DNA]</scope>
    <source>
        <strain evidence="3 4">DSM 15114</strain>
    </source>
</reference>
<dbReference type="GO" id="GO:0016747">
    <property type="term" value="F:acyltransferase activity, transferring groups other than amino-acyl groups"/>
    <property type="evidence" value="ECO:0007669"/>
    <property type="project" value="InterPro"/>
</dbReference>
<comment type="caution">
    <text evidence="3">The sequence shown here is derived from an EMBL/GenBank/DDBJ whole genome shotgun (WGS) entry which is preliminary data.</text>
</comment>
<dbReference type="OrthoDB" id="9789081at2"/>
<dbReference type="PANTHER" id="PTHR43451:SF1">
    <property type="entry name" value="ACETYLTRANSFERASE"/>
    <property type="match status" value="1"/>
</dbReference>
<organism evidence="3 4">
    <name type="scientific">Roseospira navarrensis</name>
    <dbReference type="NCBI Taxonomy" id="140058"/>
    <lineage>
        <taxon>Bacteria</taxon>
        <taxon>Pseudomonadati</taxon>
        <taxon>Pseudomonadota</taxon>
        <taxon>Alphaproteobacteria</taxon>
        <taxon>Rhodospirillales</taxon>
        <taxon>Rhodospirillaceae</taxon>
        <taxon>Roseospira</taxon>
    </lineage>
</organism>
<feature type="domain" description="N-acetyltransferase" evidence="2">
    <location>
        <begin position="44"/>
        <end position="197"/>
    </location>
</feature>
<evidence type="ECO:0000313" key="4">
    <source>
        <dbReference type="Proteomes" id="UP000434582"/>
    </source>
</evidence>
<name>A0A7X2D2T5_9PROT</name>
<dbReference type="Proteomes" id="UP000434582">
    <property type="component" value="Unassembled WGS sequence"/>
</dbReference>
<evidence type="ECO:0000256" key="1">
    <source>
        <dbReference type="SAM" id="MobiDB-lite"/>
    </source>
</evidence>
<dbReference type="PROSITE" id="PS51186">
    <property type="entry name" value="GNAT"/>
    <property type="match status" value="1"/>
</dbReference>
<dbReference type="InterPro" id="IPR000182">
    <property type="entry name" value="GNAT_dom"/>
</dbReference>
<accession>A0A7X2D2T5</accession>
<evidence type="ECO:0000259" key="2">
    <source>
        <dbReference type="PROSITE" id="PS51186"/>
    </source>
</evidence>
<dbReference type="EMBL" id="WIVE01000022">
    <property type="protein sequence ID" value="MQX36609.1"/>
    <property type="molecule type" value="Genomic_DNA"/>
</dbReference>
<protein>
    <submittedName>
        <fullName evidence="3">GNAT family N-acetyltransferase</fullName>
    </submittedName>
</protein>
<dbReference type="InterPro" id="IPR052564">
    <property type="entry name" value="N-acetyltrans/Recomb-assoc"/>
</dbReference>
<gene>
    <name evidence="3" type="ORF">GHC57_08775</name>
</gene>
<dbReference type="InterPro" id="IPR016181">
    <property type="entry name" value="Acyl_CoA_acyltransferase"/>
</dbReference>
<proteinExistence type="predicted"/>
<dbReference type="Gene3D" id="3.40.630.30">
    <property type="match status" value="1"/>
</dbReference>
<evidence type="ECO:0000313" key="3">
    <source>
        <dbReference type="EMBL" id="MQX36609.1"/>
    </source>
</evidence>